<dbReference type="PROSITE" id="PS51186">
    <property type="entry name" value="GNAT"/>
    <property type="match status" value="2"/>
</dbReference>
<feature type="domain" description="N-acetyltransferase" evidence="3">
    <location>
        <begin position="14"/>
        <end position="165"/>
    </location>
</feature>
<evidence type="ECO:0000259" key="3">
    <source>
        <dbReference type="PROSITE" id="PS51186"/>
    </source>
</evidence>
<dbReference type="GO" id="GO:0016747">
    <property type="term" value="F:acyltransferase activity, transferring groups other than amino-acyl groups"/>
    <property type="evidence" value="ECO:0007669"/>
    <property type="project" value="InterPro"/>
</dbReference>
<evidence type="ECO:0000313" key="5">
    <source>
        <dbReference type="Proteomes" id="UP000696573"/>
    </source>
</evidence>
<reference evidence="4" key="1">
    <citation type="submission" date="2021-10" db="EMBL/GenBank/DDBJ databases">
        <authorList>
            <person name="Piombo E."/>
        </authorList>
    </citation>
    <scope>NUCLEOTIDE SEQUENCE</scope>
</reference>
<proteinExistence type="predicted"/>
<dbReference type="Gene3D" id="3.40.630.30">
    <property type="match status" value="2"/>
</dbReference>
<comment type="caution">
    <text evidence="4">The sequence shown here is derived from an EMBL/GenBank/DDBJ whole genome shotgun (WGS) entry which is preliminary data.</text>
</comment>
<organism evidence="4 5">
    <name type="scientific">Clonostachys rhizophaga</name>
    <dbReference type="NCBI Taxonomy" id="160324"/>
    <lineage>
        <taxon>Eukaryota</taxon>
        <taxon>Fungi</taxon>
        <taxon>Dikarya</taxon>
        <taxon>Ascomycota</taxon>
        <taxon>Pezizomycotina</taxon>
        <taxon>Sordariomycetes</taxon>
        <taxon>Hypocreomycetidae</taxon>
        <taxon>Hypocreales</taxon>
        <taxon>Bionectriaceae</taxon>
        <taxon>Clonostachys</taxon>
    </lineage>
</organism>
<dbReference type="PANTHER" id="PTHR43420">
    <property type="entry name" value="ACETYLTRANSFERASE"/>
    <property type="match status" value="1"/>
</dbReference>
<keyword evidence="2" id="KW-0012">Acyltransferase</keyword>
<dbReference type="AlphaFoldDB" id="A0A9N9VQ13"/>
<dbReference type="OrthoDB" id="47059at2759"/>
<dbReference type="Proteomes" id="UP000696573">
    <property type="component" value="Unassembled WGS sequence"/>
</dbReference>
<keyword evidence="5" id="KW-1185">Reference proteome</keyword>
<dbReference type="InterPro" id="IPR016181">
    <property type="entry name" value="Acyl_CoA_acyltransferase"/>
</dbReference>
<gene>
    <name evidence="4" type="ORF">CRHIZ90672A_00001672</name>
</gene>
<keyword evidence="1" id="KW-0808">Transferase</keyword>
<feature type="domain" description="N-acetyltransferase" evidence="3">
    <location>
        <begin position="183"/>
        <end position="331"/>
    </location>
</feature>
<dbReference type="CDD" id="cd04301">
    <property type="entry name" value="NAT_SF"/>
    <property type="match status" value="2"/>
</dbReference>
<dbReference type="EMBL" id="CABFNQ020000730">
    <property type="protein sequence ID" value="CAH0027706.1"/>
    <property type="molecule type" value="Genomic_DNA"/>
</dbReference>
<accession>A0A9N9VQ13</accession>
<evidence type="ECO:0000313" key="4">
    <source>
        <dbReference type="EMBL" id="CAH0027706.1"/>
    </source>
</evidence>
<dbReference type="SUPFAM" id="SSF55729">
    <property type="entry name" value="Acyl-CoA N-acyltransferases (Nat)"/>
    <property type="match status" value="2"/>
</dbReference>
<sequence>MAEKRNKEQSLIDAQIRELDESNQEFESLWQMWQAIFPDWPIERQRLEKMIHQMPGNHLIHEHGFCLSFLQNGVLGMISAVGVLPDHRRKGLGTALVHRAHEVLKKAAKDSGEKELQSLEVGSWAPRFWPQMPIEMSQEVKDFFLHCGFKKSPDLGPRDLFKDIRNGDVVPADVLERVAKTNIIYRPWSPELYEECLEKQRANFNWWKGYEILAQYGQHSQAMVAIDPDTNAQVGWTFMCSPDAIISDMYAFLHLSPTKDKTGSISAVGIDPNFRGKGVGLGLVARAMENMKERGIEGIMIDSTWLRGFYEKLGFKAQWEYERWVWEDAKQ</sequence>
<dbReference type="InterPro" id="IPR000182">
    <property type="entry name" value="GNAT_dom"/>
</dbReference>
<dbReference type="Pfam" id="PF00583">
    <property type="entry name" value="Acetyltransf_1"/>
    <property type="match status" value="2"/>
</dbReference>
<evidence type="ECO:0000256" key="1">
    <source>
        <dbReference type="ARBA" id="ARBA00022679"/>
    </source>
</evidence>
<dbReference type="InterPro" id="IPR050680">
    <property type="entry name" value="YpeA/RimI_acetyltransf"/>
</dbReference>
<evidence type="ECO:0000256" key="2">
    <source>
        <dbReference type="ARBA" id="ARBA00023315"/>
    </source>
</evidence>
<protein>
    <recommendedName>
        <fullName evidence="3">N-acetyltransferase domain-containing protein</fullName>
    </recommendedName>
</protein>
<name>A0A9N9VQ13_9HYPO</name>